<dbReference type="SUPFAM" id="SSF50978">
    <property type="entry name" value="WD40 repeat-like"/>
    <property type="match status" value="1"/>
</dbReference>
<sequence>MTKAHYTSPTHKFVTHAQSFPLSTTAEHWQLQDCITCPEQRHEVYSLNNHYVQCYNTKIRQTSVVSHKLSYNAVGLNVGYGYIVTSGEQGELSLYNTRTGRHKNTLAGKLINNCVTFNPNPLYLTPEQRRSANPHLLVCSNDKTVRIFSLPDLKPMHGITFDEAINCASVSPDGRKLVTVSDSEVVQLFDIRNSTYEPALTFRSNHGAAYSCNWNMLSNTFAVATNYGYVDVWDIRSTKKLHQVASTQHPGKEGSCRVVKFAPSYVADMLVFSEQSNFVNVVDTRTFGEVQRIPVTDRGHKITGFTFSPEGSELYVGLANRLLQFDVDLRSRCCFGSASYT</sequence>
<dbReference type="AlphaFoldDB" id="A0A9W8AQP8"/>
<keyword evidence="3" id="KW-1185">Reference proteome</keyword>
<comment type="caution">
    <text evidence="2">The sequence shown here is derived from an EMBL/GenBank/DDBJ whole genome shotgun (WGS) entry which is preliminary data.</text>
</comment>
<dbReference type="Proteomes" id="UP001150925">
    <property type="component" value="Unassembled WGS sequence"/>
</dbReference>
<evidence type="ECO:0000259" key="1">
    <source>
        <dbReference type="Pfam" id="PF10313"/>
    </source>
</evidence>
<name>A0A9W8AQP8_9FUNG</name>
<dbReference type="InterPro" id="IPR001680">
    <property type="entry name" value="WD40_rpt"/>
</dbReference>
<dbReference type="PANTHER" id="PTHR43991:SF9">
    <property type="entry name" value="DUF2415 DOMAIN-CONTAINING PROTEIN"/>
    <property type="match status" value="1"/>
</dbReference>
<dbReference type="InterPro" id="IPR036322">
    <property type="entry name" value="WD40_repeat_dom_sf"/>
</dbReference>
<dbReference type="EMBL" id="JANBPY010000463">
    <property type="protein sequence ID" value="KAJ1966743.1"/>
    <property type="molecule type" value="Genomic_DNA"/>
</dbReference>
<proteinExistence type="predicted"/>
<dbReference type="Pfam" id="PF10313">
    <property type="entry name" value="DUF2415"/>
    <property type="match status" value="1"/>
</dbReference>
<dbReference type="SMART" id="SM00320">
    <property type="entry name" value="WD40"/>
    <property type="match status" value="5"/>
</dbReference>
<dbReference type="PANTHER" id="PTHR43991">
    <property type="entry name" value="WD REPEAT PROTEIN (AFU_ORTHOLOGUE AFUA_8G05640)-RELATED"/>
    <property type="match status" value="1"/>
</dbReference>
<evidence type="ECO:0000313" key="2">
    <source>
        <dbReference type="EMBL" id="KAJ1966743.1"/>
    </source>
</evidence>
<evidence type="ECO:0000313" key="3">
    <source>
        <dbReference type="Proteomes" id="UP001150925"/>
    </source>
</evidence>
<dbReference type="Pfam" id="PF00400">
    <property type="entry name" value="WD40"/>
    <property type="match status" value="2"/>
</dbReference>
<dbReference type="Gene3D" id="2.130.10.10">
    <property type="entry name" value="YVTN repeat-like/Quinoprotein amine dehydrogenase"/>
    <property type="match status" value="2"/>
</dbReference>
<gene>
    <name evidence="2" type="ORF">IWQ62_002282</name>
</gene>
<protein>
    <recommendedName>
        <fullName evidence="1">DUF2415 domain-containing protein</fullName>
    </recommendedName>
</protein>
<organism evidence="2 3">
    <name type="scientific">Dispira parvispora</name>
    <dbReference type="NCBI Taxonomy" id="1520584"/>
    <lineage>
        <taxon>Eukaryota</taxon>
        <taxon>Fungi</taxon>
        <taxon>Fungi incertae sedis</taxon>
        <taxon>Zoopagomycota</taxon>
        <taxon>Kickxellomycotina</taxon>
        <taxon>Dimargaritomycetes</taxon>
        <taxon>Dimargaritales</taxon>
        <taxon>Dimargaritaceae</taxon>
        <taxon>Dispira</taxon>
    </lineage>
</organism>
<dbReference type="OrthoDB" id="64353at2759"/>
<reference evidence="2" key="1">
    <citation type="submission" date="2022-07" db="EMBL/GenBank/DDBJ databases">
        <title>Phylogenomic reconstructions and comparative analyses of Kickxellomycotina fungi.</title>
        <authorList>
            <person name="Reynolds N.K."/>
            <person name="Stajich J.E."/>
            <person name="Barry K."/>
            <person name="Grigoriev I.V."/>
            <person name="Crous P."/>
            <person name="Smith M.E."/>
        </authorList>
    </citation>
    <scope>NUCLEOTIDE SEQUENCE</scope>
    <source>
        <strain evidence="2">RSA 1196</strain>
    </source>
</reference>
<accession>A0A9W8AQP8</accession>
<feature type="domain" description="DUF2415" evidence="1">
    <location>
        <begin position="254"/>
        <end position="288"/>
    </location>
</feature>
<dbReference type="InterPro" id="IPR019417">
    <property type="entry name" value="DUF2415"/>
</dbReference>
<dbReference type="InterPro" id="IPR015943">
    <property type="entry name" value="WD40/YVTN_repeat-like_dom_sf"/>
</dbReference>